<evidence type="ECO:0000313" key="4">
    <source>
        <dbReference type="EMBL" id="TXK58287.1"/>
    </source>
</evidence>
<gene>
    <name evidence="3" type="ORF">FDW42_03445</name>
    <name evidence="4" type="ORF">FVD16_03130</name>
</gene>
<dbReference type="EMBL" id="VRMA01000033">
    <property type="protein sequence ID" value="TXK58287.1"/>
    <property type="molecule type" value="Genomic_DNA"/>
</dbReference>
<dbReference type="PROSITE" id="PS51733">
    <property type="entry name" value="BPL_LPL_CATALYTIC"/>
    <property type="match status" value="1"/>
</dbReference>
<sequence length="211" mass="24146">MQIVYVEKLDSTQLFLCEQIRTGKITKNTTICALEQTCGIGSRDNAWTSSKGNLHFSFCIKEKDLPSDLPLASVSIYFAYLMKEFLAQRGSSIWLKWSNDLYLEDKKVGGVMSTKIGEFIVCGIGLNLKFAPQNAALCDVKIDIEELIEGFLKVLEKNFLWKRIFSKYVLEFEKSKKFSVHYEGKLYALKDAFLYEDGSILLANKRVYSLR</sequence>
<dbReference type="Gene3D" id="3.30.930.10">
    <property type="entry name" value="Bira Bifunctional Protein, Domain 2"/>
    <property type="match status" value="1"/>
</dbReference>
<reference evidence="4 6" key="2">
    <citation type="submission" date="2019-08" db="EMBL/GenBank/DDBJ databases">
        <title>Rapid identification of Enteric Bacteria from Whole Genome Sequences (WGS) using Average Nucleotide Identity (ANI).</title>
        <authorList>
            <person name="Lane C."/>
        </authorList>
    </citation>
    <scope>NUCLEOTIDE SEQUENCE [LARGE SCALE GENOMIC DNA]</scope>
    <source>
        <strain evidence="4 6">D4984</strain>
    </source>
</reference>
<dbReference type="EC" id="6.3.4.15" evidence="3"/>
<dbReference type="PANTHER" id="PTHR12835">
    <property type="entry name" value="BIOTIN PROTEIN LIGASE"/>
    <property type="match status" value="1"/>
</dbReference>
<dbReference type="InterPro" id="IPR045864">
    <property type="entry name" value="aa-tRNA-synth_II/BPL/LPL"/>
</dbReference>
<organism evidence="3 5">
    <name type="scientific">Campylobacter helveticus</name>
    <dbReference type="NCBI Taxonomy" id="28898"/>
    <lineage>
        <taxon>Bacteria</taxon>
        <taxon>Pseudomonadati</taxon>
        <taxon>Campylobacterota</taxon>
        <taxon>Epsilonproteobacteria</taxon>
        <taxon>Campylobacterales</taxon>
        <taxon>Campylobacteraceae</taxon>
        <taxon>Campylobacter</taxon>
    </lineage>
</organism>
<accession>A0AAX2ULG8</accession>
<dbReference type="NCBIfam" id="NF006294">
    <property type="entry name" value="PRK08477.1"/>
    <property type="match status" value="1"/>
</dbReference>
<dbReference type="SUPFAM" id="SSF55681">
    <property type="entry name" value="Class II aaRS and biotin synthetases"/>
    <property type="match status" value="1"/>
</dbReference>
<dbReference type="InterPro" id="IPR004143">
    <property type="entry name" value="BPL_LPL_catalytic"/>
</dbReference>
<evidence type="ECO:0000313" key="3">
    <source>
        <dbReference type="EMBL" id="TNB58032.1"/>
    </source>
</evidence>
<dbReference type="EMBL" id="VDBS01000028">
    <property type="protein sequence ID" value="TNB58032.1"/>
    <property type="molecule type" value="Genomic_DNA"/>
</dbReference>
<evidence type="ECO:0000256" key="1">
    <source>
        <dbReference type="ARBA" id="ARBA00022598"/>
    </source>
</evidence>
<dbReference type="Proteomes" id="UP000306813">
    <property type="component" value="Unassembled WGS sequence"/>
</dbReference>
<proteinExistence type="predicted"/>
<dbReference type="InterPro" id="IPR004408">
    <property type="entry name" value="Biotin_CoA_COase_ligase"/>
</dbReference>
<reference evidence="3 5" key="1">
    <citation type="submission" date="2019-05" db="EMBL/GenBank/DDBJ databases">
        <title>Draft genomes of eight strains of Campylobacter helveticus isolated from cats and a dog in New Zealand.</title>
        <authorList>
            <person name="Bojanic K."/>
            <person name="Midwinter A.C."/>
            <person name="Biggs P.J."/>
            <person name="Acke E."/>
            <person name="Cornelius A.J."/>
            <person name="Marshall J.C."/>
        </authorList>
    </citation>
    <scope>NUCLEOTIDE SEQUENCE [LARGE SCALE GENOMIC DNA]</scope>
    <source>
        <strain evidence="3 5">ACP123b</strain>
    </source>
</reference>
<evidence type="ECO:0000259" key="2">
    <source>
        <dbReference type="PROSITE" id="PS51733"/>
    </source>
</evidence>
<feature type="domain" description="BPL/LPL catalytic" evidence="2">
    <location>
        <begin position="1"/>
        <end position="180"/>
    </location>
</feature>
<comment type="caution">
    <text evidence="3">The sequence shown here is derived from an EMBL/GenBank/DDBJ whole genome shotgun (WGS) entry which is preliminary data.</text>
</comment>
<dbReference type="RefSeq" id="WP_082199010.1">
    <property type="nucleotide sequence ID" value="NZ_CAUWMG010000046.1"/>
</dbReference>
<dbReference type="GO" id="GO:0004077">
    <property type="term" value="F:biotin--[biotin carboxyl-carrier protein] ligase activity"/>
    <property type="evidence" value="ECO:0007669"/>
    <property type="project" value="UniProtKB-EC"/>
</dbReference>
<evidence type="ECO:0000313" key="5">
    <source>
        <dbReference type="Proteomes" id="UP000306813"/>
    </source>
</evidence>
<protein>
    <submittedName>
        <fullName evidence="3">Biotin--[acetyl-CoA-carboxylase] ligase</fullName>
        <ecNumber evidence="3">6.3.4.15</ecNumber>
    </submittedName>
</protein>
<dbReference type="GeneID" id="52035986"/>
<dbReference type="AlphaFoldDB" id="A0AAX2ULG8"/>
<name>A0AAX2ULG8_9BACT</name>
<dbReference type="Pfam" id="PF03099">
    <property type="entry name" value="BPL_LplA_LipB"/>
    <property type="match status" value="1"/>
</dbReference>
<keyword evidence="1 3" id="KW-0436">Ligase</keyword>
<evidence type="ECO:0000313" key="6">
    <source>
        <dbReference type="Proteomes" id="UP000321317"/>
    </source>
</evidence>
<dbReference type="PANTHER" id="PTHR12835:SF5">
    <property type="entry name" value="BIOTIN--PROTEIN LIGASE"/>
    <property type="match status" value="1"/>
</dbReference>
<dbReference type="Proteomes" id="UP000321317">
    <property type="component" value="Unassembled WGS sequence"/>
</dbReference>
<dbReference type="NCBIfam" id="TIGR00121">
    <property type="entry name" value="birA_ligase"/>
    <property type="match status" value="1"/>
</dbReference>
<keyword evidence="6" id="KW-1185">Reference proteome</keyword>
<dbReference type="GO" id="GO:0005737">
    <property type="term" value="C:cytoplasm"/>
    <property type="evidence" value="ECO:0007669"/>
    <property type="project" value="TreeGrafter"/>
</dbReference>
<dbReference type="KEGG" id="chv:CHELV3228_0060"/>